<dbReference type="WBParaSite" id="sdigi.contig558.g8997.t1">
    <property type="protein sequence ID" value="sdigi.contig558.g8997.t1"/>
    <property type="gene ID" value="sdigi.contig558.g8997"/>
</dbReference>
<comment type="similarity">
    <text evidence="1">Belongs to the UPF0235 family.</text>
</comment>
<evidence type="ECO:0000313" key="4">
    <source>
        <dbReference type="WBParaSite" id="sdigi.contig558.g8997.t1"/>
    </source>
</evidence>
<dbReference type="SMART" id="SM01152">
    <property type="entry name" value="DUF167"/>
    <property type="match status" value="1"/>
</dbReference>
<dbReference type="AlphaFoldDB" id="A0A915PXG6"/>
<feature type="region of interest" description="Disordered" evidence="2">
    <location>
        <begin position="1"/>
        <end position="27"/>
    </location>
</feature>
<protein>
    <submittedName>
        <fullName evidence="4">Uncharacterized protein</fullName>
    </submittedName>
</protein>
<dbReference type="Proteomes" id="UP000887581">
    <property type="component" value="Unplaced"/>
</dbReference>
<dbReference type="GO" id="GO:0005737">
    <property type="term" value="C:cytoplasm"/>
    <property type="evidence" value="ECO:0007669"/>
    <property type="project" value="TreeGrafter"/>
</dbReference>
<dbReference type="InterPro" id="IPR003746">
    <property type="entry name" value="DUF167"/>
</dbReference>
<dbReference type="InterPro" id="IPR036591">
    <property type="entry name" value="YggU-like_sf"/>
</dbReference>
<sequence>MGKSKGKEVGTIPSTTTIGSNKEKLEDPISMNKNGEIILRIHAKPNAKATRVIARDGQANEVLINAMMDILELHKSEIIFDTVEYIYTLSSGIEVTIVVKKVEQGVIDDQKL</sequence>
<dbReference type="SUPFAM" id="SSF69786">
    <property type="entry name" value="YggU-like"/>
    <property type="match status" value="1"/>
</dbReference>
<evidence type="ECO:0000256" key="1">
    <source>
        <dbReference type="ARBA" id="ARBA00010364"/>
    </source>
</evidence>
<accession>A0A915PXG6</accession>
<evidence type="ECO:0000313" key="3">
    <source>
        <dbReference type="Proteomes" id="UP000887581"/>
    </source>
</evidence>
<name>A0A915PXG6_9BILA</name>
<keyword evidence="3" id="KW-1185">Reference proteome</keyword>
<dbReference type="PANTHER" id="PTHR13420:SF7">
    <property type="entry name" value="UPF0235 PROTEIN C15ORF40"/>
    <property type="match status" value="1"/>
</dbReference>
<evidence type="ECO:0000256" key="2">
    <source>
        <dbReference type="SAM" id="MobiDB-lite"/>
    </source>
</evidence>
<dbReference type="PANTHER" id="PTHR13420">
    <property type="entry name" value="UPF0235 PROTEIN C15ORF40"/>
    <property type="match status" value="1"/>
</dbReference>
<organism evidence="3 4">
    <name type="scientific">Setaria digitata</name>
    <dbReference type="NCBI Taxonomy" id="48799"/>
    <lineage>
        <taxon>Eukaryota</taxon>
        <taxon>Metazoa</taxon>
        <taxon>Ecdysozoa</taxon>
        <taxon>Nematoda</taxon>
        <taxon>Chromadorea</taxon>
        <taxon>Rhabditida</taxon>
        <taxon>Spirurina</taxon>
        <taxon>Spiruromorpha</taxon>
        <taxon>Filarioidea</taxon>
        <taxon>Setariidae</taxon>
        <taxon>Setaria</taxon>
    </lineage>
</organism>
<proteinExistence type="inferred from homology"/>
<reference evidence="4" key="1">
    <citation type="submission" date="2022-11" db="UniProtKB">
        <authorList>
            <consortium name="WormBaseParasite"/>
        </authorList>
    </citation>
    <scope>IDENTIFICATION</scope>
</reference>